<dbReference type="InterPro" id="IPR007841">
    <property type="entry name" value="UPF0210"/>
</dbReference>
<dbReference type="SUPFAM" id="SSF51998">
    <property type="entry name" value="PFL-like glycyl radical enzymes"/>
    <property type="match status" value="1"/>
</dbReference>
<evidence type="ECO:0000313" key="1">
    <source>
        <dbReference type="EMBL" id="KKR33709.1"/>
    </source>
</evidence>
<dbReference type="PATRIC" id="fig|1618642.3.peg.141"/>
<dbReference type="Pfam" id="PF05167">
    <property type="entry name" value="DUF711"/>
    <property type="match status" value="1"/>
</dbReference>
<sequence>MENLSLADIYNTINMTAQDKFDIRTVTVGIDLFSCISNTIEKTNKNIEKKIFSIAKELNFKAKMIEAEYGIPITNKRITLTPAALILANLFVNDKEKNLNICLEYAKNLDRIAEQLKIDFIGGFGCLVENGATYSDKMIMDSLPLVLSKTNRVCAFVNVASTKAGINMTIVARLGQIIHETAHQSKNAIGCAKLIVFCNAVNDNPFMAGGFHGITGKDSVVNVGISGPGVIRRVIKELPTDLPLEELANEIKKTAFKITRAGELIGKKMAKELKIKFGSVDLSLAPTTQVGDSVGEILELMGLEMVGTHGTTAALALLTDAVKKGGIMASANIGGLSGAFIPVSEDEFLSNSVKNNCLSIDKLEALTAICSVGLDMVAVAGNIRTTTISAIIADEMAIGMINHKTTAVRLIPVPGKKAGQFVSWGGLLGGAYIIPTHKEKSDKFIWRKGNIPAPLTGFKN</sequence>
<organism evidence="1 2">
    <name type="scientific">Candidatus Falkowbacteria bacterium GW2011_GWF2_39_8</name>
    <dbReference type="NCBI Taxonomy" id="1618642"/>
    <lineage>
        <taxon>Bacteria</taxon>
        <taxon>Candidatus Falkowiibacteriota</taxon>
    </lineage>
</organism>
<comment type="caution">
    <text evidence="1">The sequence shown here is derived from an EMBL/GenBank/DDBJ whole genome shotgun (WGS) entry which is preliminary data.</text>
</comment>
<accession>A0A0G0Q057</accession>
<dbReference type="Gene3D" id="3.20.70.20">
    <property type="match status" value="1"/>
</dbReference>
<protein>
    <submittedName>
        <fullName evidence="1">Uncharacterized protein</fullName>
    </submittedName>
</protein>
<dbReference type="PANTHER" id="PTHR37560">
    <property type="entry name" value="UPF0210 PROTEIN SPR0218"/>
    <property type="match status" value="1"/>
</dbReference>
<gene>
    <name evidence="1" type="ORF">UT64_C0004G0016</name>
</gene>
<reference evidence="1 2" key="1">
    <citation type="journal article" date="2015" name="Nature">
        <title>rRNA introns, odd ribosomes, and small enigmatic genomes across a large radiation of phyla.</title>
        <authorList>
            <person name="Brown C.T."/>
            <person name="Hug L.A."/>
            <person name="Thomas B.C."/>
            <person name="Sharon I."/>
            <person name="Castelle C.J."/>
            <person name="Singh A."/>
            <person name="Wilkins M.J."/>
            <person name="Williams K.H."/>
            <person name="Banfield J.F."/>
        </authorList>
    </citation>
    <scope>NUCLEOTIDE SEQUENCE [LARGE SCALE GENOMIC DNA]</scope>
</reference>
<evidence type="ECO:0000313" key="2">
    <source>
        <dbReference type="Proteomes" id="UP000034137"/>
    </source>
</evidence>
<dbReference type="NCBIfam" id="NF003700">
    <property type="entry name" value="PRK05313.1"/>
    <property type="match status" value="1"/>
</dbReference>
<dbReference type="Proteomes" id="UP000034137">
    <property type="component" value="Unassembled WGS sequence"/>
</dbReference>
<dbReference type="PANTHER" id="PTHR37560:SF1">
    <property type="entry name" value="UPF0210 PROTEIN MJ1665"/>
    <property type="match status" value="1"/>
</dbReference>
<dbReference type="AlphaFoldDB" id="A0A0G0Q057"/>
<name>A0A0G0Q057_9BACT</name>
<proteinExistence type="predicted"/>
<dbReference type="EMBL" id="LBXO01000004">
    <property type="protein sequence ID" value="KKR33709.1"/>
    <property type="molecule type" value="Genomic_DNA"/>
</dbReference>